<proteinExistence type="inferred from homology"/>
<evidence type="ECO:0000256" key="1">
    <source>
        <dbReference type="ARBA" id="ARBA00008984"/>
    </source>
</evidence>
<dbReference type="PANTHER" id="PTHR33279">
    <property type="entry name" value="SULFUR CARRIER PROTEIN YEDF-RELATED"/>
    <property type="match status" value="1"/>
</dbReference>
<dbReference type="InterPro" id="IPR001455">
    <property type="entry name" value="TusA-like"/>
</dbReference>
<dbReference type="Gene3D" id="3.30.110.40">
    <property type="entry name" value="TusA-like domain"/>
    <property type="match status" value="1"/>
</dbReference>
<comment type="caution">
    <text evidence="3">The sequence shown here is derived from an EMBL/GenBank/DDBJ whole genome shotgun (WGS) entry which is preliminary data.</text>
</comment>
<dbReference type="InterPro" id="IPR036868">
    <property type="entry name" value="TusA-like_sf"/>
</dbReference>
<dbReference type="AlphaFoldDB" id="A0A956M467"/>
<gene>
    <name evidence="3" type="ORF">KC729_19190</name>
</gene>
<dbReference type="Proteomes" id="UP000697710">
    <property type="component" value="Unassembled WGS sequence"/>
</dbReference>
<evidence type="ECO:0000313" key="4">
    <source>
        <dbReference type="Proteomes" id="UP000697710"/>
    </source>
</evidence>
<comment type="similarity">
    <text evidence="1">Belongs to the sulfur carrier protein TusA family.</text>
</comment>
<organism evidence="3 4">
    <name type="scientific">Eiseniibacteriota bacterium</name>
    <dbReference type="NCBI Taxonomy" id="2212470"/>
    <lineage>
        <taxon>Bacteria</taxon>
        <taxon>Candidatus Eiseniibacteriota</taxon>
    </lineage>
</organism>
<evidence type="ECO:0000259" key="2">
    <source>
        <dbReference type="Pfam" id="PF01206"/>
    </source>
</evidence>
<reference evidence="3" key="2">
    <citation type="journal article" date="2021" name="Microbiome">
        <title>Successional dynamics and alternative stable states in a saline activated sludge microbial community over 9 years.</title>
        <authorList>
            <person name="Wang Y."/>
            <person name="Ye J."/>
            <person name="Ju F."/>
            <person name="Liu L."/>
            <person name="Boyd J.A."/>
            <person name="Deng Y."/>
            <person name="Parks D.H."/>
            <person name="Jiang X."/>
            <person name="Yin X."/>
            <person name="Woodcroft B.J."/>
            <person name="Tyson G.W."/>
            <person name="Hugenholtz P."/>
            <person name="Polz M.F."/>
            <person name="Zhang T."/>
        </authorList>
    </citation>
    <scope>NUCLEOTIDE SEQUENCE</scope>
    <source>
        <strain evidence="3">HKST-UBA01</strain>
    </source>
</reference>
<dbReference type="CDD" id="cd00291">
    <property type="entry name" value="SirA_YedF_YeeD"/>
    <property type="match status" value="1"/>
</dbReference>
<protein>
    <submittedName>
        <fullName evidence="3">Sulfurtransferase TusA family protein</fullName>
    </submittedName>
</protein>
<sequence>MEEQAKAPGTDDVTLDCRALRCPMPIVRISQAIKQIGDDQVLIVEATDPAFAADVRAWADMTGNILEDFVDGEVKRARIRRRAAA</sequence>
<accession>A0A956M467</accession>
<dbReference type="SUPFAM" id="SSF64307">
    <property type="entry name" value="SirA-like"/>
    <property type="match status" value="1"/>
</dbReference>
<dbReference type="Pfam" id="PF01206">
    <property type="entry name" value="TusA"/>
    <property type="match status" value="1"/>
</dbReference>
<dbReference type="PANTHER" id="PTHR33279:SF6">
    <property type="entry name" value="SULFUR CARRIER PROTEIN YEDF-RELATED"/>
    <property type="match status" value="1"/>
</dbReference>
<feature type="domain" description="UPF0033" evidence="2">
    <location>
        <begin position="14"/>
        <end position="80"/>
    </location>
</feature>
<dbReference type="EMBL" id="JAGQHR010000854">
    <property type="protein sequence ID" value="MCA9729817.1"/>
    <property type="molecule type" value="Genomic_DNA"/>
</dbReference>
<evidence type="ECO:0000313" key="3">
    <source>
        <dbReference type="EMBL" id="MCA9729817.1"/>
    </source>
</evidence>
<name>A0A956M467_UNCEI</name>
<reference evidence="3" key="1">
    <citation type="submission" date="2020-04" db="EMBL/GenBank/DDBJ databases">
        <authorList>
            <person name="Zhang T."/>
        </authorList>
    </citation>
    <scope>NUCLEOTIDE SEQUENCE</scope>
    <source>
        <strain evidence="3">HKST-UBA01</strain>
    </source>
</reference>